<protein>
    <submittedName>
        <fullName evidence="2">Uncharacterized protein</fullName>
    </submittedName>
</protein>
<feature type="compositionally biased region" description="Polar residues" evidence="1">
    <location>
        <begin position="74"/>
        <end position="88"/>
    </location>
</feature>
<name>A0ABQ7PPA6_PLUXY</name>
<feature type="region of interest" description="Disordered" evidence="1">
    <location>
        <begin position="46"/>
        <end position="88"/>
    </location>
</feature>
<reference evidence="2 3" key="1">
    <citation type="submission" date="2021-06" db="EMBL/GenBank/DDBJ databases">
        <title>A haploid diamondback moth (Plutella xylostella L.) genome assembly resolves 31 chromosomes and identifies a diamide resistance mutation.</title>
        <authorList>
            <person name="Ward C.M."/>
            <person name="Perry K.D."/>
            <person name="Baker G."/>
            <person name="Powis K."/>
            <person name="Heckel D.G."/>
            <person name="Baxter S.W."/>
        </authorList>
    </citation>
    <scope>NUCLEOTIDE SEQUENCE [LARGE SCALE GENOMIC DNA]</scope>
    <source>
        <strain evidence="2 3">LV</strain>
        <tissue evidence="2">Single pupa</tissue>
    </source>
</reference>
<keyword evidence="3" id="KW-1185">Reference proteome</keyword>
<evidence type="ECO:0000313" key="2">
    <source>
        <dbReference type="EMBL" id="KAG7294822.1"/>
    </source>
</evidence>
<sequence>MYHSPDRPPLRTMKLMYSLTAQDTKPVLLVDCPATRQGARCTVAGAPPRLRSRSSSSGLPLPAGLRVQPGSFLRSRSGTSTEHFSQTF</sequence>
<dbReference type="EMBL" id="JAHIBW010000140">
    <property type="protein sequence ID" value="KAG7294822.1"/>
    <property type="molecule type" value="Genomic_DNA"/>
</dbReference>
<gene>
    <name evidence="2" type="ORF">JYU34_022807</name>
</gene>
<feature type="compositionally biased region" description="Low complexity" evidence="1">
    <location>
        <begin position="46"/>
        <end position="66"/>
    </location>
</feature>
<organism evidence="2 3">
    <name type="scientific">Plutella xylostella</name>
    <name type="common">Diamondback moth</name>
    <name type="synonym">Plutella maculipennis</name>
    <dbReference type="NCBI Taxonomy" id="51655"/>
    <lineage>
        <taxon>Eukaryota</taxon>
        <taxon>Metazoa</taxon>
        <taxon>Ecdysozoa</taxon>
        <taxon>Arthropoda</taxon>
        <taxon>Hexapoda</taxon>
        <taxon>Insecta</taxon>
        <taxon>Pterygota</taxon>
        <taxon>Neoptera</taxon>
        <taxon>Endopterygota</taxon>
        <taxon>Lepidoptera</taxon>
        <taxon>Glossata</taxon>
        <taxon>Ditrysia</taxon>
        <taxon>Yponomeutoidea</taxon>
        <taxon>Plutellidae</taxon>
        <taxon>Plutella</taxon>
    </lineage>
</organism>
<comment type="caution">
    <text evidence="2">The sequence shown here is derived from an EMBL/GenBank/DDBJ whole genome shotgun (WGS) entry which is preliminary data.</text>
</comment>
<dbReference type="Proteomes" id="UP000823941">
    <property type="component" value="Unassembled WGS sequence"/>
</dbReference>
<accession>A0ABQ7PPA6</accession>
<proteinExistence type="predicted"/>
<evidence type="ECO:0000256" key="1">
    <source>
        <dbReference type="SAM" id="MobiDB-lite"/>
    </source>
</evidence>
<evidence type="ECO:0000313" key="3">
    <source>
        <dbReference type="Proteomes" id="UP000823941"/>
    </source>
</evidence>